<proteinExistence type="predicted"/>
<sequence length="161" mass="18585">MVRNQGQDSATEWTRTILPGWSFKLCCFRYSSVWIKCCDKRALVWWLGFIRMAEYIPSTAGGHKIYFAIRINPSHHTKSLLSQRFIHTEEYRKQQSLNDHPGTLCGSIQRRNLVHDFGPLWSFRNARPLLHLHISSNLIGGIRLVGFYSPLARLASAETLI</sequence>
<evidence type="ECO:0000313" key="1">
    <source>
        <dbReference type="EMBL" id="GIY65940.1"/>
    </source>
</evidence>
<keyword evidence="2" id="KW-1185">Reference proteome</keyword>
<reference evidence="1 2" key="1">
    <citation type="submission" date="2021-06" db="EMBL/GenBank/DDBJ databases">
        <title>Caerostris darwini draft genome.</title>
        <authorList>
            <person name="Kono N."/>
            <person name="Arakawa K."/>
        </authorList>
    </citation>
    <scope>NUCLEOTIDE SEQUENCE [LARGE SCALE GENOMIC DNA]</scope>
</reference>
<organism evidence="1 2">
    <name type="scientific">Caerostris darwini</name>
    <dbReference type="NCBI Taxonomy" id="1538125"/>
    <lineage>
        <taxon>Eukaryota</taxon>
        <taxon>Metazoa</taxon>
        <taxon>Ecdysozoa</taxon>
        <taxon>Arthropoda</taxon>
        <taxon>Chelicerata</taxon>
        <taxon>Arachnida</taxon>
        <taxon>Araneae</taxon>
        <taxon>Araneomorphae</taxon>
        <taxon>Entelegynae</taxon>
        <taxon>Araneoidea</taxon>
        <taxon>Araneidae</taxon>
        <taxon>Caerostris</taxon>
    </lineage>
</organism>
<dbReference type="Proteomes" id="UP001054837">
    <property type="component" value="Unassembled WGS sequence"/>
</dbReference>
<gene>
    <name evidence="1" type="ORF">CDAR_592431</name>
</gene>
<evidence type="ECO:0000313" key="2">
    <source>
        <dbReference type="Proteomes" id="UP001054837"/>
    </source>
</evidence>
<dbReference type="AlphaFoldDB" id="A0AAV4V8V7"/>
<comment type="caution">
    <text evidence="1">The sequence shown here is derived from an EMBL/GenBank/DDBJ whole genome shotgun (WGS) entry which is preliminary data.</text>
</comment>
<dbReference type="EMBL" id="BPLQ01012511">
    <property type="protein sequence ID" value="GIY65940.1"/>
    <property type="molecule type" value="Genomic_DNA"/>
</dbReference>
<protein>
    <submittedName>
        <fullName evidence="1">Uncharacterized protein</fullName>
    </submittedName>
</protein>
<accession>A0AAV4V8V7</accession>
<name>A0AAV4V8V7_9ARAC</name>